<dbReference type="GO" id="GO:0009306">
    <property type="term" value="P:protein secretion"/>
    <property type="evidence" value="ECO:0007669"/>
    <property type="project" value="InterPro"/>
</dbReference>
<evidence type="ECO:0000256" key="1">
    <source>
        <dbReference type="ARBA" id="ARBA00004167"/>
    </source>
</evidence>
<dbReference type="InterPro" id="IPR007452">
    <property type="entry name" value="TamB_C"/>
</dbReference>
<evidence type="ECO:0000313" key="7">
    <source>
        <dbReference type="EMBL" id="QHI36323.1"/>
    </source>
</evidence>
<feature type="domain" description="Translocation and assembly module TamB C-terminal" evidence="6">
    <location>
        <begin position="1181"/>
        <end position="1637"/>
    </location>
</feature>
<evidence type="ECO:0000313" key="8">
    <source>
        <dbReference type="Proteomes" id="UP000464657"/>
    </source>
</evidence>
<accession>A0A7L4ZHW2</accession>
<proteinExistence type="predicted"/>
<keyword evidence="2 5" id="KW-0812">Transmembrane</keyword>
<gene>
    <name evidence="7" type="ORF">IMCC3317_16850</name>
</gene>
<organism evidence="7 8">
    <name type="scientific">Kordia antarctica</name>
    <dbReference type="NCBI Taxonomy" id="1218801"/>
    <lineage>
        <taxon>Bacteria</taxon>
        <taxon>Pseudomonadati</taxon>
        <taxon>Bacteroidota</taxon>
        <taxon>Flavobacteriia</taxon>
        <taxon>Flavobacteriales</taxon>
        <taxon>Flavobacteriaceae</taxon>
        <taxon>Kordia</taxon>
    </lineage>
</organism>
<dbReference type="GO" id="GO:0005886">
    <property type="term" value="C:plasma membrane"/>
    <property type="evidence" value="ECO:0007669"/>
    <property type="project" value="InterPro"/>
</dbReference>
<dbReference type="Proteomes" id="UP000464657">
    <property type="component" value="Chromosome"/>
</dbReference>
<protein>
    <recommendedName>
        <fullName evidence="6">Translocation and assembly module TamB C-terminal domain-containing protein</fullName>
    </recommendedName>
</protein>
<keyword evidence="3 5" id="KW-1133">Transmembrane helix</keyword>
<feature type="transmembrane region" description="Helical" evidence="5">
    <location>
        <begin position="20"/>
        <end position="38"/>
    </location>
</feature>
<dbReference type="RefSeq" id="WP_160129038.1">
    <property type="nucleotide sequence ID" value="NZ_CP019288.1"/>
</dbReference>
<evidence type="ECO:0000256" key="5">
    <source>
        <dbReference type="SAM" id="Phobius"/>
    </source>
</evidence>
<dbReference type="EMBL" id="CP019288">
    <property type="protein sequence ID" value="QHI36323.1"/>
    <property type="molecule type" value="Genomic_DNA"/>
</dbReference>
<evidence type="ECO:0000259" key="6">
    <source>
        <dbReference type="Pfam" id="PF04357"/>
    </source>
</evidence>
<evidence type="ECO:0000256" key="2">
    <source>
        <dbReference type="ARBA" id="ARBA00022692"/>
    </source>
</evidence>
<sequence length="1668" mass="184940">MEQQKKTKKALFWKIVKRTILTLFILFIALILFIRSPWGQSIIVTKVTNYISNKTNTKVEIKKLYLTFSGNLIIEDLYLEDKKGDTLVYSKSLEASIALMPLIKGNGFNLKSLESDGLKANIYRKDSISKFNYDFLIDTFTTKDSIAQTSGEALKITLGKLNFKNIELTYTDAILGIESAVKLNTAKLETNSIDLEQMHFDINSVQLKDGVIKYRQTKPFPVDPTAEVIKLPFIAIQNLDVKNTQISYNSVPEYLDMNLSIDELISKIPVFDLETQTVNLTNFNLKNSIITFEQSNPIVGTTVVKPANFEWPNWTIMANDIELLNTEITAKTGNTTSVRNVFNAENIQLEDFNFKANSFEYKPGNASASLENISFTDRSGFQLKNFGAQLALNNTSTILKNLSVRTNNNSISGNVSVNYNSINTFIKDPDLSRLSATIPSLSVNPKDAFFFLPELKNNNYITKLSKKQIIGSLKLNGTLSNLNIPKTTLNWGTNTKMNIQGSVKNTLDINTLHLDFKNFNITSNKKDAFTFIDPEILTIEVPETFQLKGSVNGNLTNFKTNATLKTSDGTVVIKGNFKNKKAIAFNGSVAVDNLALGKILKNEKLGVYSFTTTINGEGNSLNTLDATLKTDFKKLSYNNYDFSKLQLDGKITNGNGNLNLNFKDENLDFEMVNLIQLDTVASKIQTILNLKGVNFQTLGLAEEDVRAKFKLEADIVGNSTSNLAFSGIIKDAISVRNNRPYLLGDIIVYAKLTDKTTAFEIESNPVNASLVSNTDVVNLIAELQKQFNTYFKDDVTTTETDVASNITMKFNATVKQAPILKDLFLPKLESLNPIAITVDFNAENNSLIANATASKITYNGNIIDSLNFSLNAEKETLDFDFKLGSLKTGALAIQKISLKGNVKDQIVYTDFIAKDADETLIQIASEITKQKDSISFHINPKGFILNKQNWSILSDNKITYTTNYLGFKDFKLSQNEQQITVSNTLPGKTIEHVGFNFKNFELSTITSLFNQEKILASGKLNGEIVVEYPFGDTGITANANITNLEVVEVPLGRLNLDAKSVDASKYDLNLAILGDNLNVAIIGDYIANEDDAILNFDIDLKNFELKALDQFAGKYLSKTSGNLSGNVKLTGSTNEPKLLGALKFNDAGLTINAFNASFTLPKESIKLDEAGIYFDKFTMLDINQNPFVLDGKISTKNLSNSSFALTLKAKNIEVLNSTKEANDLFYGKVNLDADVSINGTLKLPKVRGSLMVNKTSDFTYVIPEDEVNLVEKEGIVIFVNKKNPDDILTNQKDDVSSTAVLRGYDIDAQLTVSKKAVFNIIVDERSGDNLKVSGTGNFKFGISENGDMSLSGKYEVDSGHYEVSLYNLVKRHFDIAQGSSIIWRGNPLEADMDIRAIYKIEAAASGLMATKLTSESANITSKYRQKLPFLVYLNLKGQLLKPEISFNLDIPKDNQGELGGAVYAQVQQLNTQEDELNKQVFSLLVLNQFFPSATNDGSSGGSLSIARDNANNVLSNQLNNFSNKLLGNSGIELDFGLNSYTDYQGNAPSNKTQLDVNARKRLLNDKLIVEVGSGVDIQENSQNAGQTTPLVGTVNIQYLFDDNGRWRLKAYRKNDFENVIDGQIILTGISLIFNQEFNKFEELFAKKVKEEVAKTKEAEKTKKDTSKQ</sequence>
<name>A0A7L4ZHW2_9FLAO</name>
<reference evidence="7 8" key="1">
    <citation type="journal article" date="2013" name="Int. J. Syst. Evol. Microbiol.">
        <title>Kordia antarctica sp. nov., isolated from Antarctic seawater.</title>
        <authorList>
            <person name="Baek K."/>
            <person name="Choi A."/>
            <person name="Kang I."/>
            <person name="Lee K."/>
            <person name="Cho J.C."/>
        </authorList>
    </citation>
    <scope>NUCLEOTIDE SEQUENCE [LARGE SCALE GENOMIC DNA]</scope>
    <source>
        <strain evidence="7 8">IMCC3317</strain>
    </source>
</reference>
<dbReference type="KEGG" id="kan:IMCC3317_16850"/>
<keyword evidence="8" id="KW-1185">Reference proteome</keyword>
<dbReference type="Pfam" id="PF04357">
    <property type="entry name" value="TamB"/>
    <property type="match status" value="1"/>
</dbReference>
<comment type="subcellular location">
    <subcellularLocation>
        <location evidence="1">Membrane</location>
        <topology evidence="1">Single-pass membrane protein</topology>
    </subcellularLocation>
</comment>
<keyword evidence="4 5" id="KW-0472">Membrane</keyword>
<evidence type="ECO:0000256" key="3">
    <source>
        <dbReference type="ARBA" id="ARBA00022989"/>
    </source>
</evidence>
<evidence type="ECO:0000256" key="4">
    <source>
        <dbReference type="ARBA" id="ARBA00023136"/>
    </source>
</evidence>
<dbReference type="OrthoDB" id="9811276at2"/>